<keyword evidence="1" id="KW-0808">Transferase</keyword>
<dbReference type="CDD" id="cd16936">
    <property type="entry name" value="HATPase_RsbW-like"/>
    <property type="match status" value="1"/>
</dbReference>
<keyword evidence="3" id="KW-0067">ATP-binding</keyword>
<name>A0ABU7FV14_9ACTN</name>
<comment type="caution">
    <text evidence="3">The sequence shown here is derived from an EMBL/GenBank/DDBJ whole genome shotgun (WGS) entry which is preliminary data.</text>
</comment>
<dbReference type="SUPFAM" id="SSF55874">
    <property type="entry name" value="ATPase domain of HSP90 chaperone/DNA topoisomerase II/histidine kinase"/>
    <property type="match status" value="1"/>
</dbReference>
<evidence type="ECO:0000259" key="2">
    <source>
        <dbReference type="Pfam" id="PF13581"/>
    </source>
</evidence>
<dbReference type="RefSeq" id="WP_329512310.1">
    <property type="nucleotide sequence ID" value="NZ_BAAAYZ010000113.1"/>
</dbReference>
<dbReference type="EMBL" id="JAYWVC010000290">
    <property type="protein sequence ID" value="MED7827942.1"/>
    <property type="molecule type" value="Genomic_DNA"/>
</dbReference>
<accession>A0ABU7FV14</accession>
<keyword evidence="3" id="KW-0547">Nucleotide-binding</keyword>
<dbReference type="Proteomes" id="UP001333996">
    <property type="component" value="Unassembled WGS sequence"/>
</dbReference>
<gene>
    <name evidence="3" type="ORF">VXC91_40175</name>
</gene>
<reference evidence="3" key="1">
    <citation type="submission" date="2024-01" db="EMBL/GenBank/DDBJ databases">
        <title>First draft genome sequence data of TA4-1, the type strain of Gram-positive actinobacterium Streptomyces chiangmaiensis.</title>
        <authorList>
            <person name="Yasawong M."/>
            <person name="Nantapong N."/>
        </authorList>
    </citation>
    <scope>NUCLEOTIDE SEQUENCE</scope>
    <source>
        <strain evidence="3">TA4-1</strain>
    </source>
</reference>
<dbReference type="PANTHER" id="PTHR35526">
    <property type="entry name" value="ANTI-SIGMA-F FACTOR RSBW-RELATED"/>
    <property type="match status" value="1"/>
</dbReference>
<feature type="domain" description="Histidine kinase/HSP90-like ATPase" evidence="2">
    <location>
        <begin position="6"/>
        <end position="89"/>
    </location>
</feature>
<sequence length="111" mass="12356">MGRSARQDDTQSCLSELAGNAIRHGSPDNDEYLVRLVRHTHCLHLEVHDSAPHARPRIPGLTATQESGRGMHIVQELADDWGSHTTTLDTKVVRTCFRRPESSNSPCSRES</sequence>
<dbReference type="InterPro" id="IPR036890">
    <property type="entry name" value="HATPase_C_sf"/>
</dbReference>
<organism evidence="3 4">
    <name type="scientific">Streptomyces chiangmaiensis</name>
    <dbReference type="NCBI Taxonomy" id="766497"/>
    <lineage>
        <taxon>Bacteria</taxon>
        <taxon>Bacillati</taxon>
        <taxon>Actinomycetota</taxon>
        <taxon>Actinomycetes</taxon>
        <taxon>Kitasatosporales</taxon>
        <taxon>Streptomycetaceae</taxon>
        <taxon>Streptomyces</taxon>
    </lineage>
</organism>
<dbReference type="GO" id="GO:0005524">
    <property type="term" value="F:ATP binding"/>
    <property type="evidence" value="ECO:0007669"/>
    <property type="project" value="UniProtKB-KW"/>
</dbReference>
<dbReference type="Gene3D" id="3.30.565.10">
    <property type="entry name" value="Histidine kinase-like ATPase, C-terminal domain"/>
    <property type="match status" value="1"/>
</dbReference>
<evidence type="ECO:0000256" key="1">
    <source>
        <dbReference type="ARBA" id="ARBA00022527"/>
    </source>
</evidence>
<dbReference type="Pfam" id="PF13581">
    <property type="entry name" value="HATPase_c_2"/>
    <property type="match status" value="1"/>
</dbReference>
<evidence type="ECO:0000313" key="3">
    <source>
        <dbReference type="EMBL" id="MED7827942.1"/>
    </source>
</evidence>
<dbReference type="PANTHER" id="PTHR35526:SF3">
    <property type="entry name" value="ANTI-SIGMA-F FACTOR RSBW"/>
    <property type="match status" value="1"/>
</dbReference>
<keyword evidence="4" id="KW-1185">Reference proteome</keyword>
<keyword evidence="1" id="KW-0723">Serine/threonine-protein kinase</keyword>
<dbReference type="InterPro" id="IPR003594">
    <property type="entry name" value="HATPase_dom"/>
</dbReference>
<dbReference type="InterPro" id="IPR050267">
    <property type="entry name" value="Anti-sigma-factor_SerPK"/>
</dbReference>
<proteinExistence type="predicted"/>
<evidence type="ECO:0000313" key="4">
    <source>
        <dbReference type="Proteomes" id="UP001333996"/>
    </source>
</evidence>
<keyword evidence="1" id="KW-0418">Kinase</keyword>
<protein>
    <submittedName>
        <fullName evidence="3">ATP-binding protein</fullName>
    </submittedName>
</protein>